<dbReference type="Pfam" id="PF13411">
    <property type="entry name" value="MerR_1"/>
    <property type="match status" value="1"/>
</dbReference>
<dbReference type="GO" id="GO:0003700">
    <property type="term" value="F:DNA-binding transcription factor activity"/>
    <property type="evidence" value="ECO:0007669"/>
    <property type="project" value="InterPro"/>
</dbReference>
<dbReference type="Gene3D" id="1.10.1660.10">
    <property type="match status" value="1"/>
</dbReference>
<dbReference type="InterPro" id="IPR000551">
    <property type="entry name" value="MerR-type_HTH_dom"/>
</dbReference>
<accession>A0A6J6CNQ5</accession>
<evidence type="ECO:0000313" key="4">
    <source>
        <dbReference type="EMBL" id="CAB4628233.1"/>
    </source>
</evidence>
<dbReference type="AlphaFoldDB" id="A0A6J6CNQ5"/>
<dbReference type="SMART" id="SM00422">
    <property type="entry name" value="HTH_MERR"/>
    <property type="match status" value="1"/>
</dbReference>
<dbReference type="CDD" id="cd00592">
    <property type="entry name" value="HTH_MerR-like"/>
    <property type="match status" value="1"/>
</dbReference>
<dbReference type="SUPFAM" id="SSF46955">
    <property type="entry name" value="Putative DNA-binding domain"/>
    <property type="match status" value="1"/>
</dbReference>
<dbReference type="PANTHER" id="PTHR30204">
    <property type="entry name" value="REDOX-CYCLING DRUG-SENSING TRANSCRIPTIONAL ACTIVATOR SOXR"/>
    <property type="match status" value="1"/>
</dbReference>
<reference evidence="3" key="1">
    <citation type="submission" date="2020-05" db="EMBL/GenBank/DDBJ databases">
        <authorList>
            <person name="Chiriac C."/>
            <person name="Salcher M."/>
            <person name="Ghai R."/>
            <person name="Kavagutti S V."/>
        </authorList>
    </citation>
    <scope>NUCLEOTIDE SEQUENCE</scope>
</reference>
<dbReference type="PANTHER" id="PTHR30204:SF89">
    <property type="entry name" value="HTH MERR-TYPE DOMAIN-CONTAINING PROTEIN"/>
    <property type="match status" value="1"/>
</dbReference>
<organism evidence="3">
    <name type="scientific">freshwater metagenome</name>
    <dbReference type="NCBI Taxonomy" id="449393"/>
    <lineage>
        <taxon>unclassified sequences</taxon>
        <taxon>metagenomes</taxon>
        <taxon>ecological metagenomes</taxon>
    </lineage>
</organism>
<protein>
    <submittedName>
        <fullName evidence="3">Unannotated protein</fullName>
    </submittedName>
</protein>
<feature type="domain" description="HTH merR-type" evidence="2">
    <location>
        <begin position="36"/>
        <end position="94"/>
    </location>
</feature>
<evidence type="ECO:0000256" key="1">
    <source>
        <dbReference type="ARBA" id="ARBA00023125"/>
    </source>
</evidence>
<keyword evidence="1" id="KW-0238">DNA-binding</keyword>
<dbReference type="EMBL" id="CAEZVO010000014">
    <property type="protein sequence ID" value="CAB4628233.1"/>
    <property type="molecule type" value="Genomic_DNA"/>
</dbReference>
<name>A0A6J6CNQ5_9ZZZZ</name>
<dbReference type="InterPro" id="IPR009061">
    <property type="entry name" value="DNA-bd_dom_put_sf"/>
</dbReference>
<dbReference type="PROSITE" id="PS50937">
    <property type="entry name" value="HTH_MERR_2"/>
    <property type="match status" value="1"/>
</dbReference>
<dbReference type="GO" id="GO:0003677">
    <property type="term" value="F:DNA binding"/>
    <property type="evidence" value="ECO:0007669"/>
    <property type="project" value="UniProtKB-KW"/>
</dbReference>
<sequence length="236" mass="26260">MAQSARNDSGKLSSVRSTKLFNIGQVLNTLSSTFPDLTPSKLRFLEEQGLVSPARTESGYRKFTELHIERIQIILELQRDQYLPLKVIRSYLADLDEGKKPMLPGGSVNPQHLRQSRDKRLSLIELISETAITSALIQEAQEVALLGQEPFDASDLEIARAIVHLQRFGIQPRHLRGIKASAEREIGIIEGVVAPVLSKNDTASRSRAAHYAAEIENQFSNIRAELVRSVIARIDG</sequence>
<evidence type="ECO:0000313" key="3">
    <source>
        <dbReference type="EMBL" id="CAB4552785.1"/>
    </source>
</evidence>
<gene>
    <name evidence="3" type="ORF">UFOPK1561_00406</name>
    <name evidence="4" type="ORF">UFOPK2044_00199</name>
</gene>
<evidence type="ECO:0000259" key="2">
    <source>
        <dbReference type="PROSITE" id="PS50937"/>
    </source>
</evidence>
<proteinExistence type="predicted"/>
<dbReference type="InterPro" id="IPR047057">
    <property type="entry name" value="MerR_fam"/>
</dbReference>
<dbReference type="EMBL" id="CAEZSZ010000031">
    <property type="protein sequence ID" value="CAB4552785.1"/>
    <property type="molecule type" value="Genomic_DNA"/>
</dbReference>